<sequence length="86" mass="9662">MGKGKVGEGKGHIIILYRGNLSGRGKRGFAEKGRGKGHFGEEKGCFEEENRGRNWDLEGDKLKNRWGIDGSWTGNQTRAERELNEN</sequence>
<name>A0A0E2AYZ6_BACFG</name>
<reference evidence="1 2" key="1">
    <citation type="submission" date="2012-02" db="EMBL/GenBank/DDBJ databases">
        <title>The Genome Sequence of Bacteroides fragilis CL07T12C05.</title>
        <authorList>
            <consortium name="The Broad Institute Genome Sequencing Platform"/>
            <person name="Earl A."/>
            <person name="Ward D."/>
            <person name="Feldgarden M."/>
            <person name="Gevers D."/>
            <person name="Zitomersky N.L."/>
            <person name="Coyne M.J."/>
            <person name="Comstock L.E."/>
            <person name="Young S.K."/>
            <person name="Zeng Q."/>
            <person name="Gargeya S."/>
            <person name="Fitzgerald M."/>
            <person name="Haas B."/>
            <person name="Abouelleil A."/>
            <person name="Alvarado L."/>
            <person name="Arachchi H.M."/>
            <person name="Berlin A."/>
            <person name="Chapman S.B."/>
            <person name="Gearin G."/>
            <person name="Goldberg J."/>
            <person name="Griggs A."/>
            <person name="Gujja S."/>
            <person name="Hansen M."/>
            <person name="Heiman D."/>
            <person name="Howarth C."/>
            <person name="Larimer J."/>
            <person name="Lui A."/>
            <person name="MacDonald P.J.P."/>
            <person name="McCowen C."/>
            <person name="Montmayeur A."/>
            <person name="Murphy C."/>
            <person name="Neiman D."/>
            <person name="Pearson M."/>
            <person name="Priest M."/>
            <person name="Roberts A."/>
            <person name="Saif S."/>
            <person name="Shea T."/>
            <person name="Sisk P."/>
            <person name="Stolte C."/>
            <person name="Sykes S."/>
            <person name="Wortman J."/>
            <person name="Nusbaum C."/>
            <person name="Birren B."/>
        </authorList>
    </citation>
    <scope>NUCLEOTIDE SEQUENCE [LARGE SCALE GENOMIC DNA]</scope>
    <source>
        <strain evidence="1 2">CL07T12C05</strain>
    </source>
</reference>
<dbReference type="HOGENOM" id="CLU_2598675_0_0_10"/>
<dbReference type="PATRIC" id="fig|997883.3.peg.3041"/>
<dbReference type="RefSeq" id="WP_005797724.1">
    <property type="nucleotide sequence ID" value="NZ_JH724216.1"/>
</dbReference>
<evidence type="ECO:0000313" key="1">
    <source>
        <dbReference type="EMBL" id="EIY93974.1"/>
    </source>
</evidence>
<dbReference type="EMBL" id="AGXN01000016">
    <property type="protein sequence ID" value="EIY93974.1"/>
    <property type="molecule type" value="Genomic_DNA"/>
</dbReference>
<protein>
    <submittedName>
        <fullName evidence="1">Uncharacterized protein</fullName>
    </submittedName>
</protein>
<proteinExistence type="predicted"/>
<evidence type="ECO:0000313" key="2">
    <source>
        <dbReference type="Proteomes" id="UP000003879"/>
    </source>
</evidence>
<accession>A0A0E2AYZ6</accession>
<organism evidence="1 2">
    <name type="scientific">Bacteroides fragilis CL07T12C05</name>
    <dbReference type="NCBI Taxonomy" id="997883"/>
    <lineage>
        <taxon>Bacteria</taxon>
        <taxon>Pseudomonadati</taxon>
        <taxon>Bacteroidota</taxon>
        <taxon>Bacteroidia</taxon>
        <taxon>Bacteroidales</taxon>
        <taxon>Bacteroidaceae</taxon>
        <taxon>Bacteroides</taxon>
    </lineage>
</organism>
<dbReference type="Proteomes" id="UP000003879">
    <property type="component" value="Unassembled WGS sequence"/>
</dbReference>
<gene>
    <name evidence="1" type="ORF">HMPREF1056_02925</name>
</gene>
<dbReference type="AlphaFoldDB" id="A0A0E2AYZ6"/>
<comment type="caution">
    <text evidence="1">The sequence shown here is derived from an EMBL/GenBank/DDBJ whole genome shotgun (WGS) entry which is preliminary data.</text>
</comment>